<organism evidence="2 3">
    <name type="scientific">Knoellia koreensis</name>
    <dbReference type="NCBI Taxonomy" id="2730921"/>
    <lineage>
        <taxon>Bacteria</taxon>
        <taxon>Bacillati</taxon>
        <taxon>Actinomycetota</taxon>
        <taxon>Actinomycetes</taxon>
        <taxon>Micrococcales</taxon>
        <taxon>Intrasporangiaceae</taxon>
        <taxon>Knoellia</taxon>
    </lineage>
</organism>
<name>A0A849HQY1_9MICO</name>
<accession>A0A849HQY1</accession>
<proteinExistence type="predicted"/>
<dbReference type="Proteomes" id="UP000588586">
    <property type="component" value="Unassembled WGS sequence"/>
</dbReference>
<evidence type="ECO:0000313" key="2">
    <source>
        <dbReference type="EMBL" id="NNM47007.1"/>
    </source>
</evidence>
<comment type="caution">
    <text evidence="2">The sequence shown here is derived from an EMBL/GenBank/DDBJ whole genome shotgun (WGS) entry which is preliminary data.</text>
</comment>
<dbReference type="EMBL" id="JABEPQ010000002">
    <property type="protein sequence ID" value="NNM47007.1"/>
    <property type="molecule type" value="Genomic_DNA"/>
</dbReference>
<keyword evidence="3" id="KW-1185">Reference proteome</keyword>
<reference evidence="2 3" key="1">
    <citation type="submission" date="2020-04" db="EMBL/GenBank/DDBJ databases">
        <title>Knoellia sp. isolate from air conditioner.</title>
        <authorList>
            <person name="Chea S."/>
            <person name="Kim D.-U."/>
        </authorList>
    </citation>
    <scope>NUCLEOTIDE SEQUENCE [LARGE SCALE GENOMIC DNA]</scope>
    <source>
        <strain evidence="2 3">DB2414S</strain>
    </source>
</reference>
<keyword evidence="1" id="KW-1133">Transmembrane helix</keyword>
<keyword evidence="1" id="KW-0472">Membrane</keyword>
<keyword evidence="1" id="KW-0812">Transmembrane</keyword>
<feature type="transmembrane region" description="Helical" evidence="1">
    <location>
        <begin position="43"/>
        <end position="65"/>
    </location>
</feature>
<evidence type="ECO:0000256" key="1">
    <source>
        <dbReference type="SAM" id="Phobius"/>
    </source>
</evidence>
<sequence length="158" mass="16525">MAGWETRQWSTAALVALAYGIAVAVPTDLIDTPAFSREIPPTWWAWPSLVISSVLVGLLVGTYVADDKSAGPTLQGGNAEGAAAAERQVSSYAGAFLTFFAVGCPVCNKLVLLALGYTGAITWFEPFQPILQAAGIALLAWALRGRLAASRSCPVPTT</sequence>
<feature type="transmembrane region" description="Helical" evidence="1">
    <location>
        <begin position="96"/>
        <end position="120"/>
    </location>
</feature>
<feature type="transmembrane region" description="Helical" evidence="1">
    <location>
        <begin position="126"/>
        <end position="143"/>
    </location>
</feature>
<protein>
    <submittedName>
        <fullName evidence="2">Uncharacterized protein</fullName>
    </submittedName>
</protein>
<evidence type="ECO:0000313" key="3">
    <source>
        <dbReference type="Proteomes" id="UP000588586"/>
    </source>
</evidence>
<gene>
    <name evidence="2" type="ORF">HJG52_13445</name>
</gene>
<dbReference type="AlphaFoldDB" id="A0A849HQY1"/>